<evidence type="ECO:0000313" key="2">
    <source>
        <dbReference type="EMBL" id="CDW80109.1"/>
    </source>
</evidence>
<dbReference type="InterPro" id="IPR048732">
    <property type="entry name" value="CFA69"/>
</dbReference>
<dbReference type="OrthoDB" id="433727at2759"/>
<dbReference type="AlphaFoldDB" id="A0A078AD09"/>
<dbReference type="PANTHER" id="PTHR14716">
    <property type="entry name" value="CILIA- AND FLAGELLA-ASSOCIATED PROTEIN 69"/>
    <property type="match status" value="1"/>
</dbReference>
<feature type="domain" description="Cilia- and flagella-associated protein 69 ARM repeats" evidence="1">
    <location>
        <begin position="186"/>
        <end position="470"/>
    </location>
</feature>
<accession>A0A078AD09</accession>
<dbReference type="PANTHER" id="PTHR14716:SF0">
    <property type="entry name" value="CILIA- AND FLAGELLA-ASSOCIATED PROTEIN 69"/>
    <property type="match status" value="1"/>
</dbReference>
<gene>
    <name evidence="2" type="primary">Contig10585.g11301</name>
    <name evidence="2" type="ORF">STYLEM_9105</name>
</gene>
<dbReference type="InterPro" id="IPR048733">
    <property type="entry name" value="CFA69_ARM_dom"/>
</dbReference>
<reference evidence="2 3" key="1">
    <citation type="submission" date="2014-06" db="EMBL/GenBank/DDBJ databases">
        <authorList>
            <person name="Swart Estienne"/>
        </authorList>
    </citation>
    <scope>NUCLEOTIDE SEQUENCE [LARGE SCALE GENOMIC DNA]</scope>
    <source>
        <strain evidence="2 3">130c</strain>
    </source>
</reference>
<sequence>MDLSKVIHLFESKHTANLSDRHAAGIIQLCKEMVNEDQRKGFFYKDLPQVARVLELSFQGIQNGRFELVPAILQLLEVLKVPFEKEKASDENKQVPNLPILFNSLCPLLRYELPRDGEADIKLVQQLDNICCEIANTVSAIASYGIQELKDQETNFQSSLEDKMIYGSETSPLQRLYQKGNRNLKGLSQSEMPETLVNILAENMKSKDTIVAVIESIAHSALYVPNAQKFSQMGVLKDLVRIISEAQDFRSYIVHISIEAIWNLIEVDGQKTIESMAGEQEVVLSLRRPFERVLKEGYKLDDKCLRNEICILINYVVTSMASHKFFLERETPNDSTFLEAILFYSTHDELNSKVNFIGDGSSMSKTEKPLFTTRDEDVEFKKLLWTCVLYIVRDPDNHEAHQCLIERNFMQALLMYVDPNNSSLSTHRWQPPQLKEIQIHGLSVMSSLLPLIPEHFHQINGHVILIQFLSAFNDYDRRIAYIIQNSKENPLDMREMAFNITSNICKDCRANQKEFRRKGGIEIIKENLAYAEVEQSGNASTFLLSVLDCLNNAVFGNKRSELHFLDIEGVYVLLDLIENCEYSLKRLTLSSLCTILENNKSFQYFVEWNSSKTTINATQLLIKLYEQEDIRFGVEHNNGLLINVERPLFPRESYLLKQYGDQHANLNNTQKTNLNNSLGASVGNKSQLENSLMMKDEAPMVNLRESNRVSRGSQLSQRSIITNPIEKPISLVGSKAAKGLKQALEAAGIISQKNFSESYLNKIMNEVAKSYDIRATIFGTFYRVGFDLHELTPQEKQRMEIIQLYPYLKNGEIWRDIKQECEDKNMKPTSDDQHWMETCIEEAQEQTEQALHNQSLYAQDIKMKEQDELENYFAAIRLKNQINAKGSTQMKK</sequence>
<dbReference type="EMBL" id="CCKQ01008646">
    <property type="protein sequence ID" value="CDW80109.1"/>
    <property type="molecule type" value="Genomic_DNA"/>
</dbReference>
<proteinExistence type="predicted"/>
<feature type="domain" description="Cilia- and flagella-associated protein 69 ARM repeats" evidence="1">
    <location>
        <begin position="1"/>
        <end position="110"/>
    </location>
</feature>
<dbReference type="InParanoid" id="A0A078AD09"/>
<dbReference type="Gene3D" id="1.25.10.10">
    <property type="entry name" value="Leucine-rich Repeat Variant"/>
    <property type="match status" value="1"/>
</dbReference>
<evidence type="ECO:0000313" key="3">
    <source>
        <dbReference type="Proteomes" id="UP000039865"/>
    </source>
</evidence>
<dbReference type="OMA" id="TINSDLC"/>
<organism evidence="2 3">
    <name type="scientific">Stylonychia lemnae</name>
    <name type="common">Ciliate</name>
    <dbReference type="NCBI Taxonomy" id="5949"/>
    <lineage>
        <taxon>Eukaryota</taxon>
        <taxon>Sar</taxon>
        <taxon>Alveolata</taxon>
        <taxon>Ciliophora</taxon>
        <taxon>Intramacronucleata</taxon>
        <taxon>Spirotrichea</taxon>
        <taxon>Stichotrichia</taxon>
        <taxon>Sporadotrichida</taxon>
        <taxon>Oxytrichidae</taxon>
        <taxon>Stylonychinae</taxon>
        <taxon>Stylonychia</taxon>
    </lineage>
</organism>
<dbReference type="Pfam" id="PF21049">
    <property type="entry name" value="CFA69_ARM_rpt"/>
    <property type="match status" value="3"/>
</dbReference>
<evidence type="ECO:0000259" key="1">
    <source>
        <dbReference type="Pfam" id="PF21049"/>
    </source>
</evidence>
<keyword evidence="3" id="KW-1185">Reference proteome</keyword>
<dbReference type="SUPFAM" id="SSF48371">
    <property type="entry name" value="ARM repeat"/>
    <property type="match status" value="1"/>
</dbReference>
<name>A0A078AD09_STYLE</name>
<dbReference type="InterPro" id="IPR016024">
    <property type="entry name" value="ARM-type_fold"/>
</dbReference>
<dbReference type="InterPro" id="IPR011989">
    <property type="entry name" value="ARM-like"/>
</dbReference>
<feature type="domain" description="Cilia- and flagella-associated protein 69 ARM repeats" evidence="1">
    <location>
        <begin position="491"/>
        <end position="649"/>
    </location>
</feature>
<protein>
    <submittedName>
        <fullName evidence="2">Uncharacterized protein c7orf63 homolog</fullName>
    </submittedName>
</protein>
<dbReference type="Proteomes" id="UP000039865">
    <property type="component" value="Unassembled WGS sequence"/>
</dbReference>